<organism evidence="1 2">
    <name type="scientific">Acaulospora colombiana</name>
    <dbReference type="NCBI Taxonomy" id="27376"/>
    <lineage>
        <taxon>Eukaryota</taxon>
        <taxon>Fungi</taxon>
        <taxon>Fungi incertae sedis</taxon>
        <taxon>Mucoromycota</taxon>
        <taxon>Glomeromycotina</taxon>
        <taxon>Glomeromycetes</taxon>
        <taxon>Diversisporales</taxon>
        <taxon>Acaulosporaceae</taxon>
        <taxon>Acaulospora</taxon>
    </lineage>
</organism>
<reference evidence="1" key="1">
    <citation type="submission" date="2021-06" db="EMBL/GenBank/DDBJ databases">
        <authorList>
            <person name="Kallberg Y."/>
            <person name="Tangrot J."/>
            <person name="Rosling A."/>
        </authorList>
    </citation>
    <scope>NUCLEOTIDE SEQUENCE</scope>
    <source>
        <strain evidence="1">CL356</strain>
    </source>
</reference>
<feature type="non-terminal residue" evidence="1">
    <location>
        <position position="78"/>
    </location>
</feature>
<evidence type="ECO:0000313" key="2">
    <source>
        <dbReference type="Proteomes" id="UP000789525"/>
    </source>
</evidence>
<sequence>GGLERSGLLPSSNEMDILLRSCPRFNSFHRPTTRQQLQNSSEEANAAKSVTTPTCPTLRNYRYFKPDKGLKKRESYVA</sequence>
<evidence type="ECO:0000313" key="1">
    <source>
        <dbReference type="EMBL" id="CAG8776275.1"/>
    </source>
</evidence>
<gene>
    <name evidence="1" type="ORF">ACOLOM_LOCUS14103</name>
</gene>
<comment type="caution">
    <text evidence="1">The sequence shown here is derived from an EMBL/GenBank/DDBJ whole genome shotgun (WGS) entry which is preliminary data.</text>
</comment>
<dbReference type="EMBL" id="CAJVPT010068303">
    <property type="protein sequence ID" value="CAG8776275.1"/>
    <property type="molecule type" value="Genomic_DNA"/>
</dbReference>
<protein>
    <submittedName>
        <fullName evidence="1">15358_t:CDS:1</fullName>
    </submittedName>
</protein>
<name>A0ACA9R517_9GLOM</name>
<keyword evidence="2" id="KW-1185">Reference proteome</keyword>
<proteinExistence type="predicted"/>
<accession>A0ACA9R517</accession>
<dbReference type="Proteomes" id="UP000789525">
    <property type="component" value="Unassembled WGS sequence"/>
</dbReference>
<feature type="non-terminal residue" evidence="1">
    <location>
        <position position="1"/>
    </location>
</feature>